<name>A0AAV2B1S1_9ARAC</name>
<evidence type="ECO:0008006" key="3">
    <source>
        <dbReference type="Google" id="ProtNLM"/>
    </source>
</evidence>
<comment type="caution">
    <text evidence="1">The sequence shown here is derived from an EMBL/GenBank/DDBJ whole genome shotgun (WGS) entry which is preliminary data.</text>
</comment>
<keyword evidence="2" id="KW-1185">Reference proteome</keyword>
<dbReference type="EMBL" id="CAXIEN010000260">
    <property type="protein sequence ID" value="CAL1290188.1"/>
    <property type="molecule type" value="Genomic_DNA"/>
</dbReference>
<gene>
    <name evidence="1" type="ORF">LARSCL_LOCUS16326</name>
</gene>
<sequence length="170" mass="19723">MVSKFDSRYLKLDKETSEGHYAQFSFVVQHFSTLPNWQFNQLYHTNCRSLPTSWEIEIKSEEKPSNSCLVSLSRIDYINRPIDAHIWVSCFDIHQRRLSFPKVFGKKAVRPYEKVQGNIEEMIPSEEMRYLGKGELIVEVSVSISLCHKGIMPSAVNLISGMKKMEFSKL</sequence>
<evidence type="ECO:0000313" key="2">
    <source>
        <dbReference type="Proteomes" id="UP001497382"/>
    </source>
</evidence>
<reference evidence="1 2" key="1">
    <citation type="submission" date="2024-04" db="EMBL/GenBank/DDBJ databases">
        <authorList>
            <person name="Rising A."/>
            <person name="Reimegard J."/>
            <person name="Sonavane S."/>
            <person name="Akerstrom W."/>
            <person name="Nylinder S."/>
            <person name="Hedman E."/>
            <person name="Kallberg Y."/>
        </authorList>
    </citation>
    <scope>NUCLEOTIDE SEQUENCE [LARGE SCALE GENOMIC DNA]</scope>
</reference>
<protein>
    <recommendedName>
        <fullName evidence="3">MATH domain-containing protein</fullName>
    </recommendedName>
</protein>
<accession>A0AAV2B1S1</accession>
<organism evidence="1 2">
    <name type="scientific">Larinioides sclopetarius</name>
    <dbReference type="NCBI Taxonomy" id="280406"/>
    <lineage>
        <taxon>Eukaryota</taxon>
        <taxon>Metazoa</taxon>
        <taxon>Ecdysozoa</taxon>
        <taxon>Arthropoda</taxon>
        <taxon>Chelicerata</taxon>
        <taxon>Arachnida</taxon>
        <taxon>Araneae</taxon>
        <taxon>Araneomorphae</taxon>
        <taxon>Entelegynae</taxon>
        <taxon>Araneoidea</taxon>
        <taxon>Araneidae</taxon>
        <taxon>Larinioides</taxon>
    </lineage>
</organism>
<evidence type="ECO:0000313" key="1">
    <source>
        <dbReference type="EMBL" id="CAL1290188.1"/>
    </source>
</evidence>
<dbReference type="Proteomes" id="UP001497382">
    <property type="component" value="Unassembled WGS sequence"/>
</dbReference>
<proteinExistence type="predicted"/>
<dbReference type="AlphaFoldDB" id="A0AAV2B1S1"/>